<dbReference type="Proteomes" id="UP000276603">
    <property type="component" value="Unassembled WGS sequence"/>
</dbReference>
<dbReference type="EMBL" id="RBCJ01000003">
    <property type="protein sequence ID" value="RKN79622.1"/>
    <property type="molecule type" value="Genomic_DNA"/>
</dbReference>
<evidence type="ECO:0000256" key="1">
    <source>
        <dbReference type="SAM" id="Phobius"/>
    </source>
</evidence>
<feature type="transmembrane region" description="Helical" evidence="1">
    <location>
        <begin position="20"/>
        <end position="37"/>
    </location>
</feature>
<evidence type="ECO:0000313" key="2">
    <source>
        <dbReference type="EMBL" id="RKN79622.1"/>
    </source>
</evidence>
<comment type="caution">
    <text evidence="2">The sequence shown here is derived from an EMBL/GenBank/DDBJ whole genome shotgun (WGS) entry which is preliminary data.</text>
</comment>
<keyword evidence="3" id="KW-1185">Reference proteome</keyword>
<keyword evidence="1" id="KW-1133">Transmembrane helix</keyword>
<gene>
    <name evidence="2" type="ORF">D7Z94_15105</name>
</gene>
<evidence type="ECO:0000313" key="3">
    <source>
        <dbReference type="Proteomes" id="UP000276603"/>
    </source>
</evidence>
<sequence>MVPKFGNHGFLFLGYRDSHVVSESIIINVILLVFLSYTKILQYFNQFDRFPTTLIRLFTNFRSKA</sequence>
<reference evidence="2 3" key="1">
    <citation type="submission" date="2018-10" db="EMBL/GenBank/DDBJ databases">
        <title>Ulvibacterium marinum gen. nov., sp. nov., a novel marine bacterium of the family Flavobacteriaceae, isolated from a culture of the green alga Ulva prolifera.</title>
        <authorList>
            <person name="Zhang Z."/>
        </authorList>
    </citation>
    <scope>NUCLEOTIDE SEQUENCE [LARGE SCALE GENOMIC DNA]</scope>
    <source>
        <strain evidence="2 3">CCMM003</strain>
    </source>
</reference>
<proteinExistence type="predicted"/>
<protein>
    <submittedName>
        <fullName evidence="2">Uncharacterized protein</fullName>
    </submittedName>
</protein>
<accession>A0A3B0C2H4</accession>
<organism evidence="2 3">
    <name type="scientific">Ulvibacterium marinum</name>
    <dbReference type="NCBI Taxonomy" id="2419782"/>
    <lineage>
        <taxon>Bacteria</taxon>
        <taxon>Pseudomonadati</taxon>
        <taxon>Bacteroidota</taxon>
        <taxon>Flavobacteriia</taxon>
        <taxon>Flavobacteriales</taxon>
        <taxon>Flavobacteriaceae</taxon>
        <taxon>Ulvibacterium</taxon>
    </lineage>
</organism>
<dbReference type="AlphaFoldDB" id="A0A3B0C2H4"/>
<name>A0A3B0C2H4_9FLAO</name>
<keyword evidence="1" id="KW-0812">Transmembrane</keyword>
<keyword evidence="1" id="KW-0472">Membrane</keyword>